<keyword evidence="8 9" id="KW-0472">Membrane</keyword>
<dbReference type="InterPro" id="IPR044880">
    <property type="entry name" value="NCX_ion-bd_dom_sf"/>
</dbReference>
<dbReference type="GO" id="GO:0012505">
    <property type="term" value="C:endomembrane system"/>
    <property type="evidence" value="ECO:0007669"/>
    <property type="project" value="UniProtKB-SubCell"/>
</dbReference>
<evidence type="ECO:0000256" key="7">
    <source>
        <dbReference type="ARBA" id="ARBA00023065"/>
    </source>
</evidence>
<accession>A0A7S3QJL4</accession>
<proteinExistence type="inferred from homology"/>
<comment type="similarity">
    <text evidence="9">Belongs to the Ca(2+):cation antiporter (CaCA) (TC 2.A.19) family.</text>
</comment>
<dbReference type="NCBIfam" id="TIGR00846">
    <property type="entry name" value="caca2"/>
    <property type="match status" value="1"/>
</dbReference>
<dbReference type="Pfam" id="PF01699">
    <property type="entry name" value="Na_Ca_ex"/>
    <property type="match status" value="2"/>
</dbReference>
<feature type="transmembrane region" description="Helical" evidence="9">
    <location>
        <begin position="186"/>
        <end position="208"/>
    </location>
</feature>
<keyword evidence="2 9" id="KW-0813">Transport</keyword>
<keyword evidence="3 9" id="KW-0109">Calcium transport</keyword>
<evidence type="ECO:0000256" key="8">
    <source>
        <dbReference type="ARBA" id="ARBA00023136"/>
    </source>
</evidence>
<dbReference type="GO" id="GO:0006874">
    <property type="term" value="P:intracellular calcium ion homeostasis"/>
    <property type="evidence" value="ECO:0007669"/>
    <property type="project" value="TreeGrafter"/>
</dbReference>
<gene>
    <name evidence="11" type="ORF">CDEB00056_LOCUS24352</name>
</gene>
<dbReference type="InterPro" id="IPR004713">
    <property type="entry name" value="CaH_exchang"/>
</dbReference>
<feature type="transmembrane region" description="Helical" evidence="9">
    <location>
        <begin position="426"/>
        <end position="447"/>
    </location>
</feature>
<sequence length="480" mass="52658">MPMQRRGSKESQVYHDSIDNLSYGSAGALPVEVDHSFNSHPGPIIGNYGAVRRATSKEEMPYRHLGPQNKRSLRNFQREQRSMRILQTPSPARRVVKSNELEPLSGGSISSENIIEIPTTGEVLWDMIFGSKMNILLLAMPFAIASHNLGWSSMSIFICNFIAMVPLAALLGAFTEEVAAHTNETIGGLINATFGNAVEVVVAVQALLAGEIRVVQASMIGSIFSNLLLVLGCCFFFGGLVHKEQHYQSMVATANMGLLALSSIALVLPTPFAQYYDVDQEEVLLISRIVAVFLILMYLQLLIFQLKTHTELFSDDDEGEEIQMPFYVAIGGLVGITLIITQFSDYLVQSIDGFCSESGISRSFVGLIILPIVGNAVEHATAVSVAMKDKMDLAMGVAVGSSTQISLFVTPLTVLVGWYLDKPMTLNFPQFEVILFILSVIVVSICVSNSKSNWLEGSMLITTYIMIAVGFWFEKVVDYR</sequence>
<keyword evidence="7 9" id="KW-0406">Ion transport</keyword>
<feature type="transmembrane region" description="Helical" evidence="9">
    <location>
        <begin position="285"/>
        <end position="304"/>
    </location>
</feature>
<feature type="transmembrane region" description="Helical" evidence="9">
    <location>
        <begin position="364"/>
        <end position="386"/>
    </location>
</feature>
<feature type="transmembrane region" description="Helical" evidence="9">
    <location>
        <begin position="454"/>
        <end position="473"/>
    </location>
</feature>
<feature type="transmembrane region" description="Helical" evidence="9">
    <location>
        <begin position="123"/>
        <end position="145"/>
    </location>
</feature>
<protein>
    <recommendedName>
        <fullName evidence="10">Sodium/calcium exchanger membrane region domain-containing protein</fullName>
    </recommendedName>
</protein>
<keyword evidence="4 9" id="KW-0812">Transmembrane</keyword>
<evidence type="ECO:0000259" key="10">
    <source>
        <dbReference type="Pfam" id="PF01699"/>
    </source>
</evidence>
<feature type="transmembrane region" description="Helical" evidence="9">
    <location>
        <begin position="325"/>
        <end position="344"/>
    </location>
</feature>
<feature type="transmembrane region" description="Helical" evidence="9">
    <location>
        <begin position="253"/>
        <end position="273"/>
    </location>
</feature>
<dbReference type="GO" id="GO:0015369">
    <property type="term" value="F:calcium:proton antiporter activity"/>
    <property type="evidence" value="ECO:0007669"/>
    <property type="project" value="UniProtKB-UniRule"/>
</dbReference>
<evidence type="ECO:0000313" key="11">
    <source>
        <dbReference type="EMBL" id="CAE0479498.1"/>
    </source>
</evidence>
<evidence type="ECO:0000256" key="9">
    <source>
        <dbReference type="RuleBase" id="RU365028"/>
    </source>
</evidence>
<feature type="transmembrane region" description="Helical" evidence="9">
    <location>
        <begin position="220"/>
        <end position="241"/>
    </location>
</feature>
<feature type="transmembrane region" description="Helical" evidence="9">
    <location>
        <begin position="393"/>
        <end position="420"/>
    </location>
</feature>
<organism evidence="11">
    <name type="scientific">Chaetoceros debilis</name>
    <dbReference type="NCBI Taxonomy" id="122233"/>
    <lineage>
        <taxon>Eukaryota</taxon>
        <taxon>Sar</taxon>
        <taxon>Stramenopiles</taxon>
        <taxon>Ochrophyta</taxon>
        <taxon>Bacillariophyta</taxon>
        <taxon>Coscinodiscophyceae</taxon>
        <taxon>Chaetocerotophycidae</taxon>
        <taxon>Chaetocerotales</taxon>
        <taxon>Chaetocerotaceae</taxon>
        <taxon>Chaetoceros</taxon>
    </lineage>
</organism>
<name>A0A7S3QJL4_9STRA</name>
<dbReference type="AlphaFoldDB" id="A0A7S3QJL4"/>
<evidence type="ECO:0000256" key="4">
    <source>
        <dbReference type="ARBA" id="ARBA00022692"/>
    </source>
</evidence>
<reference evidence="11" key="1">
    <citation type="submission" date="2021-01" db="EMBL/GenBank/DDBJ databases">
        <authorList>
            <person name="Corre E."/>
            <person name="Pelletier E."/>
            <person name="Niang G."/>
            <person name="Scheremetjew M."/>
            <person name="Finn R."/>
            <person name="Kale V."/>
            <person name="Holt S."/>
            <person name="Cochrane G."/>
            <person name="Meng A."/>
            <person name="Brown T."/>
            <person name="Cohen L."/>
        </authorList>
    </citation>
    <scope>NUCLEOTIDE SEQUENCE</scope>
    <source>
        <strain evidence="11">MM31A-1</strain>
    </source>
</reference>
<keyword evidence="6 9" id="KW-1133">Transmembrane helix</keyword>
<dbReference type="PANTHER" id="PTHR31503:SF22">
    <property type="entry name" value="VACUOLAR CALCIUM ION TRANSPORTER"/>
    <property type="match status" value="1"/>
</dbReference>
<comment type="subcellular location">
    <subcellularLocation>
        <location evidence="1">Endomembrane system</location>
        <topology evidence="1">Multi-pass membrane protein</topology>
    </subcellularLocation>
</comment>
<dbReference type="GO" id="GO:0005774">
    <property type="term" value="C:vacuolar membrane"/>
    <property type="evidence" value="ECO:0007669"/>
    <property type="project" value="UniProtKB-ARBA"/>
</dbReference>
<evidence type="ECO:0000256" key="6">
    <source>
        <dbReference type="ARBA" id="ARBA00022989"/>
    </source>
</evidence>
<keyword evidence="5 9" id="KW-0106">Calcium</keyword>
<feature type="domain" description="Sodium/calcium exchanger membrane region" evidence="10">
    <location>
        <begin position="329"/>
        <end position="472"/>
    </location>
</feature>
<feature type="domain" description="Sodium/calcium exchanger membrane region" evidence="10">
    <location>
        <begin position="154"/>
        <end position="306"/>
    </location>
</feature>
<evidence type="ECO:0000256" key="1">
    <source>
        <dbReference type="ARBA" id="ARBA00004127"/>
    </source>
</evidence>
<keyword evidence="9" id="KW-0050">Antiport</keyword>
<dbReference type="PANTHER" id="PTHR31503">
    <property type="entry name" value="VACUOLAR CALCIUM ION TRANSPORTER"/>
    <property type="match status" value="1"/>
</dbReference>
<dbReference type="InterPro" id="IPR004837">
    <property type="entry name" value="NaCa_Exmemb"/>
</dbReference>
<feature type="transmembrane region" description="Helical" evidence="9">
    <location>
        <begin position="151"/>
        <end position="174"/>
    </location>
</feature>
<dbReference type="NCBIfam" id="TIGR00378">
    <property type="entry name" value="cax"/>
    <property type="match status" value="1"/>
</dbReference>
<dbReference type="InterPro" id="IPR004798">
    <property type="entry name" value="CAX-like"/>
</dbReference>
<evidence type="ECO:0000256" key="3">
    <source>
        <dbReference type="ARBA" id="ARBA00022568"/>
    </source>
</evidence>
<evidence type="ECO:0000256" key="2">
    <source>
        <dbReference type="ARBA" id="ARBA00022448"/>
    </source>
</evidence>
<evidence type="ECO:0000256" key="5">
    <source>
        <dbReference type="ARBA" id="ARBA00022837"/>
    </source>
</evidence>
<dbReference type="Gene3D" id="1.20.1420.30">
    <property type="entry name" value="NCX, central ion-binding region"/>
    <property type="match status" value="1"/>
</dbReference>
<dbReference type="EMBL" id="HBIO01031760">
    <property type="protein sequence ID" value="CAE0479498.1"/>
    <property type="molecule type" value="Transcribed_RNA"/>
</dbReference>